<reference evidence="1 2" key="1">
    <citation type="submission" date="2019-04" db="EMBL/GenBank/DDBJ databases">
        <title>Comparative genomics and transcriptomics to analyze fruiting body development in filamentous ascomycetes.</title>
        <authorList>
            <consortium name="DOE Joint Genome Institute"/>
            <person name="Lutkenhaus R."/>
            <person name="Traeger S."/>
            <person name="Breuer J."/>
            <person name="Kuo A."/>
            <person name="Lipzen A."/>
            <person name="Pangilinan J."/>
            <person name="Dilworth D."/>
            <person name="Sandor L."/>
            <person name="Poggeler S."/>
            <person name="Barry K."/>
            <person name="Grigoriev I.V."/>
            <person name="Nowrousian M."/>
        </authorList>
    </citation>
    <scope>NUCLEOTIDE SEQUENCE [LARGE SCALE GENOMIC DNA]</scope>
    <source>
        <strain evidence="1 2">CBS 389.68</strain>
    </source>
</reference>
<accession>A0A4S2MP24</accession>
<name>A0A4S2MP24_9PEZI</name>
<gene>
    <name evidence="1" type="ORF">EX30DRAFT_290354</name>
</gene>
<dbReference type="STRING" id="341454.A0A4S2MP24"/>
<keyword evidence="2" id="KW-1185">Reference proteome</keyword>
<protein>
    <submittedName>
        <fullName evidence="1">Uncharacterized protein</fullName>
    </submittedName>
</protein>
<dbReference type="OrthoDB" id="194358at2759"/>
<dbReference type="InParanoid" id="A0A4S2MP24"/>
<sequence>DCILFAMGSLGITTTVVSTIRCSGHPILKAIIGRSREGRGNVEVELSSTSEDGVAHLWNGSSIVRVIGKADVLPIVY</sequence>
<evidence type="ECO:0000313" key="2">
    <source>
        <dbReference type="Proteomes" id="UP000298138"/>
    </source>
</evidence>
<dbReference type="Proteomes" id="UP000298138">
    <property type="component" value="Unassembled WGS sequence"/>
</dbReference>
<proteinExistence type="predicted"/>
<feature type="non-terminal residue" evidence="1">
    <location>
        <position position="1"/>
    </location>
</feature>
<dbReference type="AlphaFoldDB" id="A0A4S2MP24"/>
<dbReference type="EMBL" id="ML220136">
    <property type="protein sequence ID" value="TGZ78900.1"/>
    <property type="molecule type" value="Genomic_DNA"/>
</dbReference>
<evidence type="ECO:0000313" key="1">
    <source>
        <dbReference type="EMBL" id="TGZ78900.1"/>
    </source>
</evidence>
<organism evidence="1 2">
    <name type="scientific">Ascodesmis nigricans</name>
    <dbReference type="NCBI Taxonomy" id="341454"/>
    <lineage>
        <taxon>Eukaryota</taxon>
        <taxon>Fungi</taxon>
        <taxon>Dikarya</taxon>
        <taxon>Ascomycota</taxon>
        <taxon>Pezizomycotina</taxon>
        <taxon>Pezizomycetes</taxon>
        <taxon>Pezizales</taxon>
        <taxon>Ascodesmidaceae</taxon>
        <taxon>Ascodesmis</taxon>
    </lineage>
</organism>
<feature type="non-terminal residue" evidence="1">
    <location>
        <position position="77"/>
    </location>
</feature>